<dbReference type="InterPro" id="IPR016187">
    <property type="entry name" value="CTDL_fold"/>
</dbReference>
<dbReference type="FunFam" id="2.60.40.10:FF:000035">
    <property type="entry name" value="Contactin 1"/>
    <property type="match status" value="1"/>
</dbReference>
<proteinExistence type="predicted"/>
<evidence type="ECO:0000259" key="4">
    <source>
        <dbReference type="PROSITE" id="PS50835"/>
    </source>
</evidence>
<feature type="domain" description="Fibronectin type-III" evidence="5">
    <location>
        <begin position="1210"/>
        <end position="1306"/>
    </location>
</feature>
<dbReference type="SMART" id="SM00034">
    <property type="entry name" value="CLECT"/>
    <property type="match status" value="1"/>
</dbReference>
<evidence type="ECO:0000256" key="2">
    <source>
        <dbReference type="ARBA" id="ARBA00023157"/>
    </source>
</evidence>
<feature type="domain" description="C-type lectin" evidence="3">
    <location>
        <begin position="137"/>
        <end position="266"/>
    </location>
</feature>
<dbReference type="CDD" id="cd00063">
    <property type="entry name" value="FN3"/>
    <property type="match status" value="4"/>
</dbReference>
<dbReference type="InterPro" id="IPR016186">
    <property type="entry name" value="C-type_lectin-like/link_sf"/>
</dbReference>
<dbReference type="PANTHER" id="PTHR44170:SF6">
    <property type="entry name" value="CONTACTIN"/>
    <property type="match status" value="1"/>
</dbReference>
<gene>
    <name evidence="6" type="ORF">RRG08_051764</name>
</gene>
<feature type="domain" description="Fibronectin type-III" evidence="5">
    <location>
        <begin position="1106"/>
        <end position="1205"/>
    </location>
</feature>
<evidence type="ECO:0008006" key="8">
    <source>
        <dbReference type="Google" id="ProtNLM"/>
    </source>
</evidence>
<dbReference type="PROSITE" id="PS50835">
    <property type="entry name" value="IG_LIKE"/>
    <property type="match status" value="6"/>
</dbReference>
<feature type="domain" description="Fibronectin type-III" evidence="5">
    <location>
        <begin position="887"/>
        <end position="997"/>
    </location>
</feature>
<keyword evidence="7" id="KW-1185">Reference proteome</keyword>
<organism evidence="6 7">
    <name type="scientific">Elysia crispata</name>
    <name type="common">lettuce slug</name>
    <dbReference type="NCBI Taxonomy" id="231223"/>
    <lineage>
        <taxon>Eukaryota</taxon>
        <taxon>Metazoa</taxon>
        <taxon>Spiralia</taxon>
        <taxon>Lophotrochozoa</taxon>
        <taxon>Mollusca</taxon>
        <taxon>Gastropoda</taxon>
        <taxon>Heterobranchia</taxon>
        <taxon>Euthyneura</taxon>
        <taxon>Panpulmonata</taxon>
        <taxon>Sacoglossa</taxon>
        <taxon>Placobranchoidea</taxon>
        <taxon>Plakobranchidae</taxon>
        <taxon>Elysia</taxon>
    </lineage>
</organism>
<feature type="domain" description="Ig-like" evidence="4">
    <location>
        <begin position="789"/>
        <end position="883"/>
    </location>
</feature>
<feature type="domain" description="Ig-like" evidence="4">
    <location>
        <begin position="400"/>
        <end position="472"/>
    </location>
</feature>
<dbReference type="InterPro" id="IPR003599">
    <property type="entry name" value="Ig_sub"/>
</dbReference>
<dbReference type="FunFam" id="2.60.40.10:FF:000028">
    <property type="entry name" value="Neuronal cell adhesion molecule"/>
    <property type="match status" value="1"/>
</dbReference>
<dbReference type="InterPro" id="IPR013783">
    <property type="entry name" value="Ig-like_fold"/>
</dbReference>
<dbReference type="Gene3D" id="2.60.40.10">
    <property type="entry name" value="Immunoglobulins"/>
    <property type="match status" value="10"/>
</dbReference>
<dbReference type="SUPFAM" id="SSF48726">
    <property type="entry name" value="Immunoglobulin"/>
    <property type="match status" value="6"/>
</dbReference>
<keyword evidence="1" id="KW-0677">Repeat</keyword>
<dbReference type="InterPro" id="IPR003961">
    <property type="entry name" value="FN3_dom"/>
</dbReference>
<protein>
    <recommendedName>
        <fullName evidence="8">Contactin</fullName>
    </recommendedName>
</protein>
<dbReference type="InterPro" id="IPR013098">
    <property type="entry name" value="Ig_I-set"/>
</dbReference>
<dbReference type="CDD" id="cd00037">
    <property type="entry name" value="CLECT"/>
    <property type="match status" value="1"/>
</dbReference>
<dbReference type="Pfam" id="PF07679">
    <property type="entry name" value="I-set"/>
    <property type="match status" value="1"/>
</dbReference>
<sequence>MQFFSKWQLLEERTDADDMDKGLAVMRLFTLLCRSLKYNYGQVWLLSPDLSRQNEGDGALTLTSHIHRSCGARSLFPFEFCRSRPVSCRIKPRYSEMEIVLPYLRFFRIDFTTAVIFLLYLQSRARAQDCPAGWYPFRSSCYHFYDDFPRTYQEARTQCESKGSGLLSISSRAEHGFIARWLQANDPLLREWYTSGIREGSGSSKDVNPRFSWRGTGDFINPESPQFWDPAWDFNLTSGVIVYRHGDGGYAWSIQDPASKLPFICEVLSAEAYRVTESYRDFDYGLMRVDLASLEKGPHFIVQPHSTVIVGKAQTAQLECVATGNPDPVYSWYKGARLDERITAEDGRYTLTNGKLIIDTPVERLDNGKYQCVVENKFGVIRSDVVHLSFGHLGEFSNVPDAPVNAQAYEGAKIDCSKIFFKPAVEYQWYKTNAAQFVRPQFQKYMFISQHGRLYFSEVTRADEGQYRCLATLKGVTRYTIGGQPLSRTSMPIQLHVHDQAPIADWGPVIQDEFIAVFPALPLAGHDVRLECFAYGTATAEFRYHWVREGRQLPANAILSDHNRVLVLREAKLDNQGMYTCHVARESSTDQKSIDLKLGAKPYFLTPIHNQHADIGSSLTWRCDARASPTPIFQWMKNGRPIVSDPKQFIRVNNNVLVISKLDPALHNGMYQCSVSNTHGTSLSEGQLRVLELAPNFYKFPMAPSTRAPLYGNATLPCKPEGAPASKITWYRNGVELNVADGGTYSLIPGGRLQLTSVQSGDAGRYTCRAENSLGVAESSTELSIVEGTHITVAPKDQNAPVNTTVFFECSASHAPDADMIFQWKFNGITIDYFMRPEYQAVHAGPGGLSGLYIQHVDHHNTGWYECVAMTTINMDSKGAYLQVLGPPAEPAGVFVESQSVSTTSLVIKWTKGGSRGGDISHYIVEAANFFEEDTWDVAVADLRASEAVMESYKELLAANVSGLNPGCSYRFRVIAVNQFGFGPPSLPSKYASTLTAAPVVAPTNVAGGDGKVGELHMTWTPLTRAQEAAAGIGYKLYWRRHTGRQNGLWEKHVINGSVDTYVAFVGRENYFLEYDFKLQAFNSRGDGPNSTQVIIMSAEDLPIGVPTNVVADGYNGTAMEVWWDPVPDTREAARGKILGYQINYWHESEVATDNKLFIRHAGQVDTGIVIGLVSDNFYTVTVQVYNSAGLGSVSEFFYQETLHAPAQTYPQEVRVHSVGKNEVEVWWRGIGIQQPESTIDGYVIYYWPAYEHYRTAREHISEGRRIYTARIKVEPGIVYALRVGAFSVGGQGRKSQTTYFAVEGRNVIVDYQLMQVVEAFLSSSRVLSSSTALPTIACLLGFLVVNTRTLLF</sequence>
<dbReference type="PROSITE" id="PS50041">
    <property type="entry name" value="C_TYPE_LECTIN_2"/>
    <property type="match status" value="1"/>
</dbReference>
<dbReference type="SMART" id="SM00060">
    <property type="entry name" value="FN3"/>
    <property type="match status" value="4"/>
</dbReference>
<dbReference type="InterPro" id="IPR036179">
    <property type="entry name" value="Ig-like_dom_sf"/>
</dbReference>
<dbReference type="SMART" id="SM00409">
    <property type="entry name" value="IG"/>
    <property type="match status" value="6"/>
</dbReference>
<keyword evidence="2" id="KW-1015">Disulfide bond</keyword>
<dbReference type="GO" id="GO:0005886">
    <property type="term" value="C:plasma membrane"/>
    <property type="evidence" value="ECO:0007669"/>
    <property type="project" value="TreeGrafter"/>
</dbReference>
<dbReference type="SMART" id="SM00408">
    <property type="entry name" value="IGc2"/>
    <property type="match status" value="6"/>
</dbReference>
<accession>A0AAE1B6E2</accession>
<dbReference type="GO" id="GO:0098609">
    <property type="term" value="P:cell-cell adhesion"/>
    <property type="evidence" value="ECO:0007669"/>
    <property type="project" value="TreeGrafter"/>
</dbReference>
<name>A0AAE1B6E2_9GAST</name>
<dbReference type="GO" id="GO:0030424">
    <property type="term" value="C:axon"/>
    <property type="evidence" value="ECO:0007669"/>
    <property type="project" value="TreeGrafter"/>
</dbReference>
<evidence type="ECO:0000259" key="5">
    <source>
        <dbReference type="PROSITE" id="PS50853"/>
    </source>
</evidence>
<dbReference type="InterPro" id="IPR036116">
    <property type="entry name" value="FN3_sf"/>
</dbReference>
<dbReference type="Gene3D" id="3.10.100.10">
    <property type="entry name" value="Mannose-Binding Protein A, subunit A"/>
    <property type="match status" value="1"/>
</dbReference>
<dbReference type="Pfam" id="PF13927">
    <property type="entry name" value="Ig_3"/>
    <property type="match status" value="3"/>
</dbReference>
<reference evidence="6" key="1">
    <citation type="journal article" date="2023" name="G3 (Bethesda)">
        <title>A reference genome for the long-term kleptoplast-retaining sea slug Elysia crispata morphotype clarki.</title>
        <authorList>
            <person name="Eastman K.E."/>
            <person name="Pendleton A.L."/>
            <person name="Shaikh M.A."/>
            <person name="Suttiyut T."/>
            <person name="Ogas R."/>
            <person name="Tomko P."/>
            <person name="Gavelis G."/>
            <person name="Widhalm J.R."/>
            <person name="Wisecaver J.H."/>
        </authorList>
    </citation>
    <scope>NUCLEOTIDE SEQUENCE</scope>
    <source>
        <strain evidence="6">ECLA1</strain>
    </source>
</reference>
<dbReference type="InterPro" id="IPR007110">
    <property type="entry name" value="Ig-like_dom"/>
</dbReference>
<dbReference type="GO" id="GO:0007411">
    <property type="term" value="P:axon guidance"/>
    <property type="evidence" value="ECO:0007669"/>
    <property type="project" value="TreeGrafter"/>
</dbReference>
<evidence type="ECO:0000256" key="1">
    <source>
        <dbReference type="ARBA" id="ARBA00022737"/>
    </source>
</evidence>
<evidence type="ECO:0000259" key="3">
    <source>
        <dbReference type="PROSITE" id="PS50041"/>
    </source>
</evidence>
<evidence type="ECO:0000313" key="7">
    <source>
        <dbReference type="Proteomes" id="UP001283361"/>
    </source>
</evidence>
<dbReference type="Proteomes" id="UP001283361">
    <property type="component" value="Unassembled WGS sequence"/>
</dbReference>
<feature type="domain" description="Ig-like" evidence="4">
    <location>
        <begin position="602"/>
        <end position="684"/>
    </location>
</feature>
<dbReference type="InterPro" id="IPR003598">
    <property type="entry name" value="Ig_sub2"/>
</dbReference>
<feature type="domain" description="Fibronectin type-III" evidence="5">
    <location>
        <begin position="1002"/>
        <end position="1101"/>
    </location>
</feature>
<dbReference type="EMBL" id="JAWDGP010000454">
    <property type="protein sequence ID" value="KAK3800483.1"/>
    <property type="molecule type" value="Genomic_DNA"/>
</dbReference>
<feature type="domain" description="Ig-like" evidence="4">
    <location>
        <begin position="298"/>
        <end position="389"/>
    </location>
</feature>
<dbReference type="Pfam" id="PF00041">
    <property type="entry name" value="fn3"/>
    <property type="match status" value="3"/>
</dbReference>
<dbReference type="SUPFAM" id="SSF56436">
    <property type="entry name" value="C-type lectin-like"/>
    <property type="match status" value="1"/>
</dbReference>
<dbReference type="PANTHER" id="PTHR44170">
    <property type="entry name" value="PROTEIN SIDEKICK"/>
    <property type="match status" value="1"/>
</dbReference>
<dbReference type="InterPro" id="IPR001304">
    <property type="entry name" value="C-type_lectin-like"/>
</dbReference>
<feature type="domain" description="Ig-like" evidence="4">
    <location>
        <begin position="695"/>
        <end position="784"/>
    </location>
</feature>
<evidence type="ECO:0000313" key="6">
    <source>
        <dbReference type="EMBL" id="KAK3800483.1"/>
    </source>
</evidence>
<dbReference type="PROSITE" id="PS50853">
    <property type="entry name" value="FN3"/>
    <property type="match status" value="4"/>
</dbReference>
<feature type="domain" description="Ig-like" evidence="4">
    <location>
        <begin position="508"/>
        <end position="595"/>
    </location>
</feature>
<dbReference type="SUPFAM" id="SSF49265">
    <property type="entry name" value="Fibronectin type III"/>
    <property type="match status" value="2"/>
</dbReference>
<comment type="caution">
    <text evidence="6">The sequence shown here is derived from an EMBL/GenBank/DDBJ whole genome shotgun (WGS) entry which is preliminary data.</text>
</comment>